<organism evidence="1 2">
    <name type="scientific">Melastoma candidum</name>
    <dbReference type="NCBI Taxonomy" id="119954"/>
    <lineage>
        <taxon>Eukaryota</taxon>
        <taxon>Viridiplantae</taxon>
        <taxon>Streptophyta</taxon>
        <taxon>Embryophyta</taxon>
        <taxon>Tracheophyta</taxon>
        <taxon>Spermatophyta</taxon>
        <taxon>Magnoliopsida</taxon>
        <taxon>eudicotyledons</taxon>
        <taxon>Gunneridae</taxon>
        <taxon>Pentapetalae</taxon>
        <taxon>rosids</taxon>
        <taxon>malvids</taxon>
        <taxon>Myrtales</taxon>
        <taxon>Melastomataceae</taxon>
        <taxon>Melastomatoideae</taxon>
        <taxon>Melastomateae</taxon>
        <taxon>Melastoma</taxon>
    </lineage>
</organism>
<gene>
    <name evidence="1" type="ORF">MLD38_017614</name>
</gene>
<comment type="caution">
    <text evidence="1">The sequence shown here is derived from an EMBL/GenBank/DDBJ whole genome shotgun (WGS) entry which is preliminary data.</text>
</comment>
<evidence type="ECO:0000313" key="1">
    <source>
        <dbReference type="EMBL" id="KAI4369130.1"/>
    </source>
</evidence>
<dbReference type="Proteomes" id="UP001057402">
    <property type="component" value="Chromosome 5"/>
</dbReference>
<reference evidence="2" key="1">
    <citation type="journal article" date="2023" name="Front. Plant Sci.">
        <title>Chromosomal-level genome assembly of Melastoma candidum provides insights into trichome evolution.</title>
        <authorList>
            <person name="Zhong Y."/>
            <person name="Wu W."/>
            <person name="Sun C."/>
            <person name="Zou P."/>
            <person name="Liu Y."/>
            <person name="Dai S."/>
            <person name="Zhou R."/>
        </authorList>
    </citation>
    <scope>NUCLEOTIDE SEQUENCE [LARGE SCALE GENOMIC DNA]</scope>
</reference>
<keyword evidence="2" id="KW-1185">Reference proteome</keyword>
<name>A0ACB9QR95_9MYRT</name>
<sequence length="298" mass="33337">MNDLFSSSSFSFSRPAAGDEDPPLTTIPLSSLDLDPFLVNADSIKQDLQRLDALRLSLASSHEKSKTAHDSKAVKELRARMDSDMAEALDTAKIVKVRLEALDRHNAASSRVQGHGVGSSSEGTRTLVVNGLRKQLRQRIQEFNQLRERIREEYRETVGRRYFTVTGEFPDDKMLDAMISTGQSETFLQKAIQQQGRGNATNAIVEIQDRNDAIRGIQRNLKELNELFKDMAVLVESQGEEVEDIESQVKKASTDVRSGIGSIILARSYQKNTQKWIILTVTALTMLLVVLITVFVTR</sequence>
<dbReference type="EMBL" id="CM042884">
    <property type="protein sequence ID" value="KAI4369130.1"/>
    <property type="molecule type" value="Genomic_DNA"/>
</dbReference>
<proteinExistence type="predicted"/>
<accession>A0ACB9QR95</accession>
<protein>
    <submittedName>
        <fullName evidence="1">Uncharacterized protein</fullName>
    </submittedName>
</protein>
<evidence type="ECO:0000313" key="2">
    <source>
        <dbReference type="Proteomes" id="UP001057402"/>
    </source>
</evidence>